<dbReference type="CDD" id="cd01949">
    <property type="entry name" value="GGDEF"/>
    <property type="match status" value="1"/>
</dbReference>
<evidence type="ECO:0000313" key="10">
    <source>
        <dbReference type="Proteomes" id="UP000243629"/>
    </source>
</evidence>
<dbReference type="Pfam" id="PF00990">
    <property type="entry name" value="GGDEF"/>
    <property type="match status" value="1"/>
</dbReference>
<dbReference type="NCBIfam" id="TIGR00254">
    <property type="entry name" value="GGDEF"/>
    <property type="match status" value="1"/>
</dbReference>
<protein>
    <recommendedName>
        <fullName evidence="1">cyclic-guanylate-specific phosphodiesterase</fullName>
        <ecNumber evidence="1">3.1.4.52</ecNumber>
    </recommendedName>
</protein>
<evidence type="ECO:0000256" key="4">
    <source>
        <dbReference type="SAM" id="Phobius"/>
    </source>
</evidence>
<keyword evidence="4" id="KW-0472">Membrane</keyword>
<dbReference type="SUPFAM" id="SSF141868">
    <property type="entry name" value="EAL domain-like"/>
    <property type="match status" value="1"/>
</dbReference>
<organism evidence="9 10">
    <name type="scientific">Halopseudomonas yangmingensis</name>
    <dbReference type="NCBI Taxonomy" id="1720063"/>
    <lineage>
        <taxon>Bacteria</taxon>
        <taxon>Pseudomonadati</taxon>
        <taxon>Pseudomonadota</taxon>
        <taxon>Gammaproteobacteria</taxon>
        <taxon>Pseudomonadales</taxon>
        <taxon>Pseudomonadaceae</taxon>
        <taxon>Halopseudomonas</taxon>
    </lineage>
</organism>
<evidence type="ECO:0000259" key="5">
    <source>
        <dbReference type="PROSITE" id="PS50112"/>
    </source>
</evidence>
<feature type="transmembrane region" description="Helical" evidence="4">
    <location>
        <begin position="173"/>
        <end position="193"/>
    </location>
</feature>
<name>A0A1I4QWX8_9GAMM</name>
<evidence type="ECO:0000256" key="2">
    <source>
        <dbReference type="ARBA" id="ARBA00022636"/>
    </source>
</evidence>
<dbReference type="AlphaFoldDB" id="A0A1I4QWX8"/>
<evidence type="ECO:0000259" key="7">
    <source>
        <dbReference type="PROSITE" id="PS50883"/>
    </source>
</evidence>
<dbReference type="InterPro" id="IPR029787">
    <property type="entry name" value="Nucleotide_cyclase"/>
</dbReference>
<evidence type="ECO:0000256" key="1">
    <source>
        <dbReference type="ARBA" id="ARBA00012282"/>
    </source>
</evidence>
<feature type="domain" description="EAL" evidence="7">
    <location>
        <begin position="746"/>
        <end position="1000"/>
    </location>
</feature>
<dbReference type="STRING" id="1720063.SAMN05216217_10589"/>
<dbReference type="PROSITE" id="PS50113">
    <property type="entry name" value="PAC"/>
    <property type="match status" value="2"/>
</dbReference>
<keyword evidence="2" id="KW-0973">c-di-GMP</keyword>
<feature type="transmembrane region" description="Helical" evidence="4">
    <location>
        <begin position="144"/>
        <end position="167"/>
    </location>
</feature>
<dbReference type="InterPro" id="IPR043128">
    <property type="entry name" value="Rev_trsase/Diguanyl_cyclase"/>
</dbReference>
<feature type="transmembrane region" description="Helical" evidence="4">
    <location>
        <begin position="89"/>
        <end position="107"/>
    </location>
</feature>
<keyword evidence="3" id="KW-0175">Coiled coil</keyword>
<evidence type="ECO:0000256" key="3">
    <source>
        <dbReference type="SAM" id="Coils"/>
    </source>
</evidence>
<dbReference type="EC" id="3.1.4.52" evidence="1"/>
<dbReference type="InterPro" id="IPR001610">
    <property type="entry name" value="PAC"/>
</dbReference>
<dbReference type="PANTHER" id="PTHR44757">
    <property type="entry name" value="DIGUANYLATE CYCLASE DGCP"/>
    <property type="match status" value="1"/>
</dbReference>
<dbReference type="Gene3D" id="3.30.450.20">
    <property type="entry name" value="PAS domain"/>
    <property type="match status" value="2"/>
</dbReference>
<dbReference type="SMART" id="SM00267">
    <property type="entry name" value="GGDEF"/>
    <property type="match status" value="1"/>
</dbReference>
<dbReference type="InterPro" id="IPR000014">
    <property type="entry name" value="PAS"/>
</dbReference>
<dbReference type="InterPro" id="IPR000700">
    <property type="entry name" value="PAS-assoc_C"/>
</dbReference>
<dbReference type="Proteomes" id="UP000243629">
    <property type="component" value="Unassembled WGS sequence"/>
</dbReference>
<accession>A0A1I4QWX8</accession>
<feature type="domain" description="PAC" evidence="6">
    <location>
        <begin position="520"/>
        <end position="572"/>
    </location>
</feature>
<dbReference type="InterPro" id="IPR052155">
    <property type="entry name" value="Biofilm_reg_signaling"/>
</dbReference>
<dbReference type="FunFam" id="3.20.20.450:FF:000001">
    <property type="entry name" value="Cyclic di-GMP phosphodiesterase yahA"/>
    <property type="match status" value="1"/>
</dbReference>
<dbReference type="PROSITE" id="PS50887">
    <property type="entry name" value="GGDEF"/>
    <property type="match status" value="1"/>
</dbReference>
<dbReference type="CDD" id="cd01948">
    <property type="entry name" value="EAL"/>
    <property type="match status" value="1"/>
</dbReference>
<dbReference type="CDD" id="cd00130">
    <property type="entry name" value="PAS"/>
    <property type="match status" value="2"/>
</dbReference>
<sequence>MKRRDSDNFLQRATVRSRQDGDIVIGPLRMANKAVPERLTPYKTMSALRNRGKQVVMTSFDSGLLSKPRAPSRTSTRDYLFQHARLPEALLLVGGTVIALLVFPYVSAWLLTGWLGLLLGLLLARHVLVNAYQRSPADARRKALWMRLLLAGNLCSGLALAMVHLLLVPIDSFALQAPAYAITTGISLCIAVVYASHYSVFLAFALPAWLPATLYLLFQNDPSSPYWALMGITVFGCLLLAVAFINRASRAVNRSRLRNEALLQRLEQARLQAEQLNSRLAAEVGQRREAEQQLRHNHDQLEQRVRQRTAELERASQALSASKAQLELALDASELGLWDWNLQTDQVFHSHLEAIFGLPSDSVISMRDDLNPRIHPDDFALVRHTLIAHMKGRTSTYRIEYRVRHADGHWVWIEDTGRAVEWNAQGRVLRMTGTRRDISVLHARQEADRLAATVFNTTAEGIFVLDTQLQILTVNQAFCRITGFSSEQVAGHPLSAIFSDPDYLRALQGAVSQLQAQDSWQDELQAPHHDGHHYPQWLQLRAVRNSEGRLAQVVGFFLDLTDRMQTEEQLRQLANYDSLTRLANRSLFTRRLQDAVQRAGQRQQTLAILHLNLDRFKLINETLGHELADQLLAETGTRLLNSLPQAHTLARLAADEFVIMLEQPASTEQLSALARHLLHELHCPLQMGGQELMITASIGISLYPLPAADAGLLMTQASLAMQHAKRQGGNTFAFFSEAMQARSLERLQLENQLRRALQEDQLVVHFQPRLRLSDQRLCAAEALVRWQHPQQGLLLPGVFIDIAEQTGMIISLGEQVLQQACRLASAWQQQGLEGVGVSVNLSVQQLRQSGFADQVAACLNRSGLPASLLELELTESMLMEQLPAIASNINALKAMGVRLAVDDFGTGYSSLAYLKRFPIDTLKIDRAFVAELQHGEEDRAIVRAIILMAQSLKLEVVAEGVEHAGQLELLRQFGCDEIQGFLYSRAIPVEQLVELQGCPAF</sequence>
<dbReference type="Pfam" id="PF00563">
    <property type="entry name" value="EAL"/>
    <property type="match status" value="1"/>
</dbReference>
<dbReference type="SUPFAM" id="SSF55785">
    <property type="entry name" value="PYP-like sensor domain (PAS domain)"/>
    <property type="match status" value="2"/>
</dbReference>
<dbReference type="SMART" id="SM00052">
    <property type="entry name" value="EAL"/>
    <property type="match status" value="1"/>
</dbReference>
<dbReference type="Pfam" id="PF08447">
    <property type="entry name" value="PAS_3"/>
    <property type="match status" value="1"/>
</dbReference>
<evidence type="ECO:0000259" key="6">
    <source>
        <dbReference type="PROSITE" id="PS50113"/>
    </source>
</evidence>
<reference evidence="10" key="1">
    <citation type="submission" date="2016-10" db="EMBL/GenBank/DDBJ databases">
        <authorList>
            <person name="Varghese N."/>
            <person name="Submissions S."/>
        </authorList>
    </citation>
    <scope>NUCLEOTIDE SEQUENCE [LARGE SCALE GENOMIC DNA]</scope>
    <source>
        <strain evidence="10">DSM 24213</strain>
    </source>
</reference>
<dbReference type="InterPro" id="IPR001633">
    <property type="entry name" value="EAL_dom"/>
</dbReference>
<keyword evidence="4" id="KW-1133">Transmembrane helix</keyword>
<gene>
    <name evidence="9" type="ORF">SAMN05216217_10589</name>
</gene>
<keyword evidence="4" id="KW-0812">Transmembrane</keyword>
<feature type="domain" description="PAS" evidence="5">
    <location>
        <begin position="447"/>
        <end position="518"/>
    </location>
</feature>
<feature type="transmembrane region" description="Helical" evidence="4">
    <location>
        <begin position="113"/>
        <end position="132"/>
    </location>
</feature>
<dbReference type="InterPro" id="IPR035965">
    <property type="entry name" value="PAS-like_dom_sf"/>
</dbReference>
<dbReference type="PANTHER" id="PTHR44757:SF2">
    <property type="entry name" value="BIOFILM ARCHITECTURE MAINTENANCE PROTEIN MBAA"/>
    <property type="match status" value="1"/>
</dbReference>
<dbReference type="SUPFAM" id="SSF55073">
    <property type="entry name" value="Nucleotide cyclase"/>
    <property type="match status" value="1"/>
</dbReference>
<dbReference type="PROSITE" id="PS50883">
    <property type="entry name" value="EAL"/>
    <property type="match status" value="1"/>
</dbReference>
<dbReference type="InterPro" id="IPR035919">
    <property type="entry name" value="EAL_sf"/>
</dbReference>
<feature type="domain" description="GGDEF" evidence="8">
    <location>
        <begin position="604"/>
        <end position="737"/>
    </location>
</feature>
<keyword evidence="10" id="KW-1185">Reference proteome</keyword>
<dbReference type="GO" id="GO:0071111">
    <property type="term" value="F:cyclic-guanylate-specific phosphodiesterase activity"/>
    <property type="evidence" value="ECO:0007669"/>
    <property type="project" value="UniProtKB-EC"/>
</dbReference>
<dbReference type="Pfam" id="PF13426">
    <property type="entry name" value="PAS_9"/>
    <property type="match status" value="1"/>
</dbReference>
<dbReference type="NCBIfam" id="TIGR00229">
    <property type="entry name" value="sensory_box"/>
    <property type="match status" value="2"/>
</dbReference>
<evidence type="ECO:0000259" key="8">
    <source>
        <dbReference type="PROSITE" id="PS50887"/>
    </source>
</evidence>
<dbReference type="SMART" id="SM00086">
    <property type="entry name" value="PAC"/>
    <property type="match status" value="2"/>
</dbReference>
<dbReference type="EMBL" id="FOUI01000005">
    <property type="protein sequence ID" value="SFM44549.1"/>
    <property type="molecule type" value="Genomic_DNA"/>
</dbReference>
<dbReference type="PROSITE" id="PS50112">
    <property type="entry name" value="PAS"/>
    <property type="match status" value="1"/>
</dbReference>
<feature type="transmembrane region" description="Helical" evidence="4">
    <location>
        <begin position="224"/>
        <end position="246"/>
    </location>
</feature>
<feature type="coiled-coil region" evidence="3">
    <location>
        <begin position="252"/>
        <end position="318"/>
    </location>
</feature>
<dbReference type="OrthoDB" id="9804951at2"/>
<dbReference type="Gene3D" id="3.20.20.450">
    <property type="entry name" value="EAL domain"/>
    <property type="match status" value="1"/>
</dbReference>
<evidence type="ECO:0000313" key="9">
    <source>
        <dbReference type="EMBL" id="SFM44549.1"/>
    </source>
</evidence>
<dbReference type="InterPro" id="IPR000160">
    <property type="entry name" value="GGDEF_dom"/>
</dbReference>
<feature type="domain" description="PAC" evidence="6">
    <location>
        <begin position="397"/>
        <end position="450"/>
    </location>
</feature>
<proteinExistence type="predicted"/>
<dbReference type="InterPro" id="IPR013655">
    <property type="entry name" value="PAS_fold_3"/>
</dbReference>
<dbReference type="Gene3D" id="3.30.70.270">
    <property type="match status" value="1"/>
</dbReference>
<dbReference type="SMART" id="SM00091">
    <property type="entry name" value="PAS"/>
    <property type="match status" value="2"/>
</dbReference>